<evidence type="ECO:0000256" key="1">
    <source>
        <dbReference type="ARBA" id="ARBA00004123"/>
    </source>
</evidence>
<dbReference type="InterPro" id="IPR025525">
    <property type="entry name" value="hAT-like_transposase_RNase-H"/>
</dbReference>
<dbReference type="InterPro" id="IPR012337">
    <property type="entry name" value="RNaseH-like_sf"/>
</dbReference>
<evidence type="ECO:0000256" key="4">
    <source>
        <dbReference type="ARBA" id="ARBA00022833"/>
    </source>
</evidence>
<evidence type="ECO:0000259" key="8">
    <source>
        <dbReference type="Pfam" id="PF05699"/>
    </source>
</evidence>
<dbReference type="Pfam" id="PF05699">
    <property type="entry name" value="Dimer_Tnp_hAT"/>
    <property type="match status" value="1"/>
</dbReference>
<evidence type="ECO:0000256" key="6">
    <source>
        <dbReference type="ARBA" id="ARBA00023242"/>
    </source>
</evidence>
<dbReference type="InterPro" id="IPR008906">
    <property type="entry name" value="HATC_C_dom"/>
</dbReference>
<keyword evidence="6" id="KW-0539">Nucleus</keyword>
<dbReference type="PANTHER" id="PTHR46481">
    <property type="entry name" value="ZINC FINGER BED DOMAIN-CONTAINING PROTEIN 4"/>
    <property type="match status" value="1"/>
</dbReference>
<dbReference type="AlphaFoldDB" id="A0AAQ3WI55"/>
<evidence type="ECO:0000256" key="2">
    <source>
        <dbReference type="ARBA" id="ARBA00022723"/>
    </source>
</evidence>
<evidence type="ECO:0000256" key="5">
    <source>
        <dbReference type="ARBA" id="ARBA00023125"/>
    </source>
</evidence>
<keyword evidence="3" id="KW-0863">Zinc-finger</keyword>
<feature type="region of interest" description="Disordered" evidence="7">
    <location>
        <begin position="48"/>
        <end position="83"/>
    </location>
</feature>
<keyword evidence="4" id="KW-0862">Zinc</keyword>
<proteinExistence type="predicted"/>
<protein>
    <recommendedName>
        <fullName evidence="12">Transposase</fullName>
    </recommendedName>
</protein>
<dbReference type="GO" id="GO:0008270">
    <property type="term" value="F:zinc ion binding"/>
    <property type="evidence" value="ECO:0007669"/>
    <property type="project" value="UniProtKB-KW"/>
</dbReference>
<feature type="compositionally biased region" description="Basic and acidic residues" evidence="7">
    <location>
        <begin position="1"/>
        <end position="17"/>
    </location>
</feature>
<dbReference type="SUPFAM" id="SSF53098">
    <property type="entry name" value="Ribonuclease H-like"/>
    <property type="match status" value="1"/>
</dbReference>
<organism evidence="10 11">
    <name type="scientific">Paspalum notatum var. saurae</name>
    <dbReference type="NCBI Taxonomy" id="547442"/>
    <lineage>
        <taxon>Eukaryota</taxon>
        <taxon>Viridiplantae</taxon>
        <taxon>Streptophyta</taxon>
        <taxon>Embryophyta</taxon>
        <taxon>Tracheophyta</taxon>
        <taxon>Spermatophyta</taxon>
        <taxon>Magnoliopsida</taxon>
        <taxon>Liliopsida</taxon>
        <taxon>Poales</taxon>
        <taxon>Poaceae</taxon>
        <taxon>PACMAD clade</taxon>
        <taxon>Panicoideae</taxon>
        <taxon>Andropogonodae</taxon>
        <taxon>Paspaleae</taxon>
        <taxon>Paspalinae</taxon>
        <taxon>Paspalum</taxon>
    </lineage>
</organism>
<sequence>MEDGDDNGHSINDDLRMMGESGDDHDDGGDLGLHDLFGSTAAAPIDLATRDVPGDGGGAGAGAAAANNVPQSSVVPKPRKTKSPAWKDIDPIYTTVGGKSVRTGAICKWCKSNLSANSVVAPAICLGMRVIAKLIARLDLPLTFAESPAFEEYIQLAHNPKFKSVSRQTTTRDLGKYFNDRRSSVHDSLQSASSIAITSDIWSGNAKEDYLSVVAHYVSKDWLLEKKIIGLKLIEVSHNANNIAERVLSVIADWGCTDKVFSVTLDNASSNVKAMDKLKPELSGYVGTLFLHQRCALHVINLIVKCGLKRFKPWLDAFRTAISFLNASNQRIAAYKSYCVAMGVRPRKFGLDMDVRWNSTYLMLKHLLPYKETFDMFLTTQYPRKPGDPELLTPAHWYVAAKLLEFLELFYDATVSLPGVYYPTSPLIMHTILYIAKHLHVYEHDKHIGPAVVPMKNKFLKYWKDIPYLYSIAFILDPRAKLRGFMSSLRLLSQLGVNDYSSYYTDVRAELNMMFNKYDAKFGAVRLQRPTAPTTATSGGLNSLETELTSYLDSDTLQKFDDDFNLLNWWHEHKLTYPVLSILARDVISVPVSTISSESAFSLCGRIIEERRRCLRPEMVEMLLCIKDWELGDARMQHTVEDKEMEAAFENLYLDVEPEAQPPEAL</sequence>
<dbReference type="GO" id="GO:0003677">
    <property type="term" value="F:DNA binding"/>
    <property type="evidence" value="ECO:0007669"/>
    <property type="project" value="UniProtKB-KW"/>
</dbReference>
<dbReference type="Proteomes" id="UP001341281">
    <property type="component" value="Chromosome 03"/>
</dbReference>
<gene>
    <name evidence="10" type="ORF">U9M48_011997</name>
</gene>
<feature type="domain" description="HAT C-terminal dimerisation" evidence="8">
    <location>
        <begin position="547"/>
        <end position="629"/>
    </location>
</feature>
<accession>A0AAQ3WI55</accession>
<evidence type="ECO:0000313" key="10">
    <source>
        <dbReference type="EMBL" id="WVZ62230.1"/>
    </source>
</evidence>
<evidence type="ECO:0000256" key="3">
    <source>
        <dbReference type="ARBA" id="ARBA00022771"/>
    </source>
</evidence>
<feature type="region of interest" description="Disordered" evidence="7">
    <location>
        <begin position="1"/>
        <end position="32"/>
    </location>
</feature>
<keyword evidence="11" id="KW-1185">Reference proteome</keyword>
<evidence type="ECO:0000256" key="7">
    <source>
        <dbReference type="SAM" id="MobiDB-lite"/>
    </source>
</evidence>
<comment type="subcellular location">
    <subcellularLocation>
        <location evidence="1">Nucleus</location>
    </subcellularLocation>
</comment>
<dbReference type="EMBL" id="CP144747">
    <property type="protein sequence ID" value="WVZ62230.1"/>
    <property type="molecule type" value="Genomic_DNA"/>
</dbReference>
<evidence type="ECO:0008006" key="12">
    <source>
        <dbReference type="Google" id="ProtNLM"/>
    </source>
</evidence>
<dbReference type="InterPro" id="IPR052035">
    <property type="entry name" value="ZnF_BED_domain_contain"/>
</dbReference>
<name>A0AAQ3WI55_PASNO</name>
<evidence type="ECO:0000259" key="9">
    <source>
        <dbReference type="Pfam" id="PF14372"/>
    </source>
</evidence>
<feature type="domain" description="hAT-like transposase RNase-H fold" evidence="9">
    <location>
        <begin position="422"/>
        <end position="518"/>
    </location>
</feature>
<reference evidence="10 11" key="1">
    <citation type="submission" date="2024-02" db="EMBL/GenBank/DDBJ databases">
        <title>High-quality chromosome-scale genome assembly of Pensacola bahiagrass (Paspalum notatum Flugge var. saurae).</title>
        <authorList>
            <person name="Vega J.M."/>
            <person name="Podio M."/>
            <person name="Orjuela J."/>
            <person name="Siena L.A."/>
            <person name="Pessino S.C."/>
            <person name="Combes M.C."/>
            <person name="Mariac C."/>
            <person name="Albertini E."/>
            <person name="Pupilli F."/>
            <person name="Ortiz J.P.A."/>
            <person name="Leblanc O."/>
        </authorList>
    </citation>
    <scope>NUCLEOTIDE SEQUENCE [LARGE SCALE GENOMIC DNA]</scope>
    <source>
        <strain evidence="10">R1</strain>
        <tissue evidence="10">Leaf</tissue>
    </source>
</reference>
<evidence type="ECO:0000313" key="11">
    <source>
        <dbReference type="Proteomes" id="UP001341281"/>
    </source>
</evidence>
<dbReference type="GO" id="GO:0046983">
    <property type="term" value="F:protein dimerization activity"/>
    <property type="evidence" value="ECO:0007669"/>
    <property type="project" value="InterPro"/>
</dbReference>
<dbReference type="PANTHER" id="PTHR46481:SF10">
    <property type="entry name" value="ZINC FINGER BED DOMAIN-CONTAINING PROTEIN 39"/>
    <property type="match status" value="1"/>
</dbReference>
<dbReference type="GO" id="GO:0005634">
    <property type="term" value="C:nucleus"/>
    <property type="evidence" value="ECO:0007669"/>
    <property type="project" value="UniProtKB-SubCell"/>
</dbReference>
<keyword evidence="2" id="KW-0479">Metal-binding</keyword>
<dbReference type="Pfam" id="PF14372">
    <property type="entry name" value="hAT-like_RNase-H"/>
    <property type="match status" value="1"/>
</dbReference>
<keyword evidence="5" id="KW-0238">DNA-binding</keyword>